<sequence>MSAQREVLIGFAPADLLYRLSFADILNESSGKGYQRPFNKQHSLDFRRYIKEANSSTIPLTLNLRPSTQDQWEIIQGPNGQTRLEIAADAKNIMAQVDCQHRLGHLMDFPILLPFMCFIGLTEREEMEVFSVINSKAKGLSASLLDYHEAQLAADLSAERPELFIALQLNRHPESPWQGRLNLGGEPTPGLKRTASLRMMQKAVEDFLQETDILSSHSAEYATRVILDFWKAVVEVLPRQWEDHRKHLITKGIGLYSLMYVAADIFIENQQKKRQSDTASFAAAFADFAEYIDWSSKGTLKGYGGQAGVKVAVEDIRKIRKQAGFKVIHG</sequence>
<dbReference type="NCBIfam" id="TIGR03187">
    <property type="entry name" value="DGQHR"/>
    <property type="match status" value="1"/>
</dbReference>
<protein>
    <submittedName>
        <fullName evidence="1">DGQHR domain-containing protein</fullName>
    </submittedName>
</protein>
<dbReference type="RefSeq" id="WP_379875796.1">
    <property type="nucleotide sequence ID" value="NZ_JBHUIP010000005.1"/>
</dbReference>
<gene>
    <name evidence="1" type="ORF">ACFSM5_07985</name>
</gene>
<dbReference type="EMBL" id="JBHUIP010000005">
    <property type="protein sequence ID" value="MFD2262823.1"/>
    <property type="molecule type" value="Genomic_DNA"/>
</dbReference>
<dbReference type="InterPro" id="IPR017601">
    <property type="entry name" value="DGQHR-contain_dom"/>
</dbReference>
<evidence type="ECO:0000313" key="1">
    <source>
        <dbReference type="EMBL" id="MFD2262823.1"/>
    </source>
</evidence>
<dbReference type="Proteomes" id="UP001597295">
    <property type="component" value="Unassembled WGS sequence"/>
</dbReference>
<proteinExistence type="predicted"/>
<keyword evidence="2" id="KW-1185">Reference proteome</keyword>
<reference evidence="2" key="1">
    <citation type="journal article" date="2019" name="Int. J. Syst. Evol. Microbiol.">
        <title>The Global Catalogue of Microorganisms (GCM) 10K type strain sequencing project: providing services to taxonomists for standard genome sequencing and annotation.</title>
        <authorList>
            <consortium name="The Broad Institute Genomics Platform"/>
            <consortium name="The Broad Institute Genome Sequencing Center for Infectious Disease"/>
            <person name="Wu L."/>
            <person name="Ma J."/>
        </authorList>
    </citation>
    <scope>NUCLEOTIDE SEQUENCE [LARGE SCALE GENOMIC DNA]</scope>
    <source>
        <strain evidence="2">CGMCC 1.19062</strain>
    </source>
</reference>
<name>A0ABW5DNY1_9PROT</name>
<organism evidence="1 2">
    <name type="scientific">Lacibacterium aquatile</name>
    <dbReference type="NCBI Taxonomy" id="1168082"/>
    <lineage>
        <taxon>Bacteria</taxon>
        <taxon>Pseudomonadati</taxon>
        <taxon>Pseudomonadota</taxon>
        <taxon>Alphaproteobacteria</taxon>
        <taxon>Rhodospirillales</taxon>
        <taxon>Rhodospirillaceae</taxon>
    </lineage>
</organism>
<comment type="caution">
    <text evidence="1">The sequence shown here is derived from an EMBL/GenBank/DDBJ whole genome shotgun (WGS) entry which is preliminary data.</text>
</comment>
<evidence type="ECO:0000313" key="2">
    <source>
        <dbReference type="Proteomes" id="UP001597295"/>
    </source>
</evidence>
<accession>A0ABW5DNY1</accession>